<keyword evidence="9" id="KW-0492">Microsome</keyword>
<accession>A0A182QX92</accession>
<comment type="cofactor">
    <cofactor evidence="1">
        <name>heme</name>
        <dbReference type="ChEBI" id="CHEBI:30413"/>
    </cofactor>
</comment>
<reference evidence="15" key="2">
    <citation type="submission" date="2020-05" db="UniProtKB">
        <authorList>
            <consortium name="EnsemblMetazoa"/>
        </authorList>
    </citation>
    <scope>IDENTIFICATION</scope>
    <source>
        <strain evidence="15">FAR1</strain>
    </source>
</reference>
<dbReference type="EnsemblMetazoa" id="AFAF018710-RA">
    <property type="protein sequence ID" value="AFAF018710-PA"/>
    <property type="gene ID" value="AFAF018710"/>
</dbReference>
<evidence type="ECO:0000256" key="3">
    <source>
        <dbReference type="ARBA" id="ARBA00004174"/>
    </source>
</evidence>
<dbReference type="SUPFAM" id="SSF48264">
    <property type="entry name" value="Cytochrome P450"/>
    <property type="match status" value="1"/>
</dbReference>
<keyword evidence="7" id="KW-0479">Metal-binding</keyword>
<evidence type="ECO:0000256" key="11">
    <source>
        <dbReference type="ARBA" id="ARBA00023004"/>
    </source>
</evidence>
<dbReference type="AlphaFoldDB" id="A0A182QX92"/>
<evidence type="ECO:0000256" key="4">
    <source>
        <dbReference type="ARBA" id="ARBA00004406"/>
    </source>
</evidence>
<dbReference type="Pfam" id="PF00067">
    <property type="entry name" value="p450"/>
    <property type="match status" value="1"/>
</dbReference>
<evidence type="ECO:0000256" key="14">
    <source>
        <dbReference type="SAM" id="Phobius"/>
    </source>
</evidence>
<dbReference type="InterPro" id="IPR002403">
    <property type="entry name" value="Cyt_P450_E_grp-IV"/>
</dbReference>
<dbReference type="InterPro" id="IPR036396">
    <property type="entry name" value="Cyt_P450_sf"/>
</dbReference>
<feature type="transmembrane region" description="Helical" evidence="14">
    <location>
        <begin position="40"/>
        <end position="60"/>
    </location>
</feature>
<evidence type="ECO:0000256" key="7">
    <source>
        <dbReference type="ARBA" id="ARBA00022723"/>
    </source>
</evidence>
<evidence type="ECO:0000256" key="1">
    <source>
        <dbReference type="ARBA" id="ARBA00001971"/>
    </source>
</evidence>
<keyword evidence="10" id="KW-0560">Oxidoreductase</keyword>
<comment type="similarity">
    <text evidence="5">Belongs to the cytochrome P450 family.</text>
</comment>
<dbReference type="InterPro" id="IPR050476">
    <property type="entry name" value="Insect_CytP450_Detox"/>
</dbReference>
<keyword evidence="6" id="KW-0349">Heme</keyword>
<evidence type="ECO:0008006" key="17">
    <source>
        <dbReference type="Google" id="ProtNLM"/>
    </source>
</evidence>
<evidence type="ECO:0000256" key="2">
    <source>
        <dbReference type="ARBA" id="ARBA00003690"/>
    </source>
</evidence>
<keyword evidence="8" id="KW-0256">Endoplasmic reticulum</keyword>
<reference evidence="16" key="1">
    <citation type="submission" date="2014-01" db="EMBL/GenBank/DDBJ databases">
        <title>The Genome Sequence of Anopheles farauti FAR1 (V2).</title>
        <authorList>
            <consortium name="The Broad Institute Genomics Platform"/>
            <person name="Neafsey D.E."/>
            <person name="Besansky N."/>
            <person name="Howell P."/>
            <person name="Walton C."/>
            <person name="Young S.K."/>
            <person name="Zeng Q."/>
            <person name="Gargeya S."/>
            <person name="Fitzgerald M."/>
            <person name="Haas B."/>
            <person name="Abouelleil A."/>
            <person name="Allen A.W."/>
            <person name="Alvarado L."/>
            <person name="Arachchi H.M."/>
            <person name="Berlin A.M."/>
            <person name="Chapman S.B."/>
            <person name="Gainer-Dewar J."/>
            <person name="Goldberg J."/>
            <person name="Griggs A."/>
            <person name="Gujja S."/>
            <person name="Hansen M."/>
            <person name="Howarth C."/>
            <person name="Imamovic A."/>
            <person name="Ireland A."/>
            <person name="Larimer J."/>
            <person name="McCowan C."/>
            <person name="Murphy C."/>
            <person name="Pearson M."/>
            <person name="Poon T.W."/>
            <person name="Priest M."/>
            <person name="Roberts A."/>
            <person name="Saif S."/>
            <person name="Shea T."/>
            <person name="Sisk P."/>
            <person name="Sykes S."/>
            <person name="Wortman J."/>
            <person name="Nusbaum C."/>
            <person name="Birren B."/>
        </authorList>
    </citation>
    <scope>NUCLEOTIDE SEQUENCE [LARGE SCALE GENOMIC DNA]</scope>
    <source>
        <strain evidence="16">FAR1</strain>
    </source>
</reference>
<dbReference type="STRING" id="69004.A0A182QX92"/>
<dbReference type="GO" id="GO:0016705">
    <property type="term" value="F:oxidoreductase activity, acting on paired donors, with incorporation or reduction of molecular oxygen"/>
    <property type="evidence" value="ECO:0007669"/>
    <property type="project" value="InterPro"/>
</dbReference>
<dbReference type="InterPro" id="IPR001128">
    <property type="entry name" value="Cyt_P450"/>
</dbReference>
<dbReference type="GO" id="GO:0005789">
    <property type="term" value="C:endoplasmic reticulum membrane"/>
    <property type="evidence" value="ECO:0007669"/>
    <property type="project" value="UniProtKB-SubCell"/>
</dbReference>
<evidence type="ECO:0000256" key="9">
    <source>
        <dbReference type="ARBA" id="ARBA00022848"/>
    </source>
</evidence>
<dbReference type="PANTHER" id="PTHR24292">
    <property type="entry name" value="CYTOCHROME P450"/>
    <property type="match status" value="1"/>
</dbReference>
<feature type="transmembrane region" description="Helical" evidence="14">
    <location>
        <begin position="310"/>
        <end position="331"/>
    </location>
</feature>
<protein>
    <recommendedName>
        <fullName evidence="17">Cytochrome P450</fullName>
    </recommendedName>
</protein>
<evidence type="ECO:0000313" key="16">
    <source>
        <dbReference type="Proteomes" id="UP000075886"/>
    </source>
</evidence>
<keyword evidence="14" id="KW-1133">Transmembrane helix</keyword>
<keyword evidence="16" id="KW-1185">Reference proteome</keyword>
<evidence type="ECO:0000256" key="13">
    <source>
        <dbReference type="ARBA" id="ARBA00023136"/>
    </source>
</evidence>
<dbReference type="Gene3D" id="1.10.630.10">
    <property type="entry name" value="Cytochrome P450"/>
    <property type="match status" value="1"/>
</dbReference>
<sequence>MGVLSDRWVSGNPACRTVKQWAPAKKPGIDGAANMPIVEFWIAFVTTVLLTVGFGVCLILDKRRSLWVDRRFPGTGRTSVLYGDYNATDRTEHHSHTVQRLYRLFKARKWPIGGAVLYLTPCVVPTSPELIEFLLSDEFAKRPTDSVPGGEEFRRTWNAFEDGQFEALVSVASEESFRLVEEFVHCASTQPVDVKLLVEQYVARVLTRCVFGKMYTERSDNVPISHLLAERPSGIVWNVLSSACPRAGFTRVLRRTLMHVQKNHTILEELVGSLARERTEHVNFLQHLKHAEQRIGQNSRRKTFADTRTLVLELVRNVFFAASGTMIAALFEMAQNRAIQADLHEVLKASGDSMVDYLDKVIGETLRKYPPVAEVSFTSAANNRLPVGDLIVPKHTTVIIPIRALHRDEELYPDPLRFEPERTNLRSHAKETPPFFRPFGFKPLPVGANFAMLMVRVGLGTIFSKCSVRLTPGSPDALEMCPRQTMPYPRGRVELLISGADE</sequence>
<dbReference type="GO" id="GO:0004497">
    <property type="term" value="F:monooxygenase activity"/>
    <property type="evidence" value="ECO:0007669"/>
    <property type="project" value="UniProtKB-KW"/>
</dbReference>
<keyword evidence="13 14" id="KW-0472">Membrane</keyword>
<name>A0A182QX92_9DIPT</name>
<organism evidence="15 16">
    <name type="scientific">Anopheles farauti</name>
    <dbReference type="NCBI Taxonomy" id="69004"/>
    <lineage>
        <taxon>Eukaryota</taxon>
        <taxon>Metazoa</taxon>
        <taxon>Ecdysozoa</taxon>
        <taxon>Arthropoda</taxon>
        <taxon>Hexapoda</taxon>
        <taxon>Insecta</taxon>
        <taxon>Pterygota</taxon>
        <taxon>Neoptera</taxon>
        <taxon>Endopterygota</taxon>
        <taxon>Diptera</taxon>
        <taxon>Nematocera</taxon>
        <taxon>Culicoidea</taxon>
        <taxon>Culicidae</taxon>
        <taxon>Anophelinae</taxon>
        <taxon>Anopheles</taxon>
    </lineage>
</organism>
<dbReference type="VEuPathDB" id="VectorBase:AFAF018710"/>
<keyword evidence="14" id="KW-0812">Transmembrane</keyword>
<evidence type="ECO:0000256" key="12">
    <source>
        <dbReference type="ARBA" id="ARBA00023033"/>
    </source>
</evidence>
<comment type="function">
    <text evidence="2">May be involved in the metabolism of insect hormones and in the breakdown of synthetic insecticides.</text>
</comment>
<dbReference type="PRINTS" id="PR00465">
    <property type="entry name" value="EP450IV"/>
</dbReference>
<dbReference type="GO" id="GO:0005506">
    <property type="term" value="F:iron ion binding"/>
    <property type="evidence" value="ECO:0007669"/>
    <property type="project" value="InterPro"/>
</dbReference>
<keyword evidence="12" id="KW-0503">Monooxygenase</keyword>
<proteinExistence type="inferred from homology"/>
<evidence type="ECO:0000256" key="10">
    <source>
        <dbReference type="ARBA" id="ARBA00023002"/>
    </source>
</evidence>
<dbReference type="GO" id="GO:0020037">
    <property type="term" value="F:heme binding"/>
    <property type="evidence" value="ECO:0007669"/>
    <property type="project" value="InterPro"/>
</dbReference>
<evidence type="ECO:0000313" key="15">
    <source>
        <dbReference type="EnsemblMetazoa" id="AFAF018710-PA"/>
    </source>
</evidence>
<dbReference type="Proteomes" id="UP000075886">
    <property type="component" value="Unassembled WGS sequence"/>
</dbReference>
<evidence type="ECO:0000256" key="5">
    <source>
        <dbReference type="ARBA" id="ARBA00010617"/>
    </source>
</evidence>
<dbReference type="EMBL" id="AXCN02000324">
    <property type="status" value="NOT_ANNOTATED_CDS"/>
    <property type="molecule type" value="Genomic_DNA"/>
</dbReference>
<comment type="subcellular location">
    <subcellularLocation>
        <location evidence="4">Endoplasmic reticulum membrane</location>
        <topology evidence="4">Peripheral membrane protein</topology>
    </subcellularLocation>
    <subcellularLocation>
        <location evidence="3">Microsome membrane</location>
        <topology evidence="3">Peripheral membrane protein</topology>
    </subcellularLocation>
</comment>
<dbReference type="PANTHER" id="PTHR24292:SF102">
    <property type="entry name" value="CYTOCHROME P450 FAMILY-RELATED"/>
    <property type="match status" value="1"/>
</dbReference>
<evidence type="ECO:0000256" key="6">
    <source>
        <dbReference type="ARBA" id="ARBA00022617"/>
    </source>
</evidence>
<evidence type="ECO:0000256" key="8">
    <source>
        <dbReference type="ARBA" id="ARBA00022824"/>
    </source>
</evidence>
<keyword evidence="11" id="KW-0408">Iron</keyword>